<dbReference type="PANTHER" id="PTHR22916">
    <property type="entry name" value="GLYCOSYLTRANSFERASE"/>
    <property type="match status" value="1"/>
</dbReference>
<dbReference type="CDD" id="cd00761">
    <property type="entry name" value="Glyco_tranf_GTA_type"/>
    <property type="match status" value="1"/>
</dbReference>
<dbReference type="Gene3D" id="3.90.550.10">
    <property type="entry name" value="Spore Coat Polysaccharide Biosynthesis Protein SpsA, Chain A"/>
    <property type="match status" value="1"/>
</dbReference>
<name>A0ABP8EG44_9MICO</name>
<comment type="caution">
    <text evidence="2">The sequence shown here is derived from an EMBL/GenBank/DDBJ whole genome shotgun (WGS) entry which is preliminary data.</text>
</comment>
<sequence length="331" mass="37882">MSNQPLLSVVIPAKDVEPYIAETLNCLLYQQIPPKDLEVVVVNDGSTDSTAEIAERFAYRFPNFRLLHNPSPTGLPAARNKGMKNCTGRYITFIDSDDWFANGHLRVLVDAIQSLDVDFVRTDVIRAAGKRRQLMVAPCALRDRKLNPLDFVVDGWNHTMVDFPNAFAGIYKRELLESGVLLFDESLWSAEDREWNWRIFLGTESFAVVDSPGPIYRRGVETSITAVYNSKQLFYIDSCAKSIRLTRSEPRFHRFTAKAGHNLFALTDTHLQRRHEMSRDIYQTLVDRVVESSELIPDDNLREIFGSFKPARAEILKPITTKINRRRGFNK</sequence>
<dbReference type="SUPFAM" id="SSF53448">
    <property type="entry name" value="Nucleotide-diphospho-sugar transferases"/>
    <property type="match status" value="1"/>
</dbReference>
<gene>
    <name evidence="2" type="ORF">GCM10022261_04720</name>
</gene>
<protein>
    <submittedName>
        <fullName evidence="2">Glycosyltransferase family 2 protein</fullName>
    </submittedName>
</protein>
<dbReference type="PANTHER" id="PTHR22916:SF3">
    <property type="entry name" value="UDP-GLCNAC:BETAGAL BETA-1,3-N-ACETYLGLUCOSAMINYLTRANSFERASE-LIKE PROTEIN 1"/>
    <property type="match status" value="1"/>
</dbReference>
<organism evidence="2 3">
    <name type="scientific">Brevibacterium daeguense</name>
    <dbReference type="NCBI Taxonomy" id="909936"/>
    <lineage>
        <taxon>Bacteria</taxon>
        <taxon>Bacillati</taxon>
        <taxon>Actinomycetota</taxon>
        <taxon>Actinomycetes</taxon>
        <taxon>Micrococcales</taxon>
        <taxon>Brevibacteriaceae</taxon>
        <taxon>Brevibacterium</taxon>
    </lineage>
</organism>
<dbReference type="EMBL" id="BAABAZ010000004">
    <property type="protein sequence ID" value="GAA4282941.1"/>
    <property type="molecule type" value="Genomic_DNA"/>
</dbReference>
<reference evidence="3" key="1">
    <citation type="journal article" date="2019" name="Int. J. Syst. Evol. Microbiol.">
        <title>The Global Catalogue of Microorganisms (GCM) 10K type strain sequencing project: providing services to taxonomists for standard genome sequencing and annotation.</title>
        <authorList>
            <consortium name="The Broad Institute Genomics Platform"/>
            <consortium name="The Broad Institute Genome Sequencing Center for Infectious Disease"/>
            <person name="Wu L."/>
            <person name="Ma J."/>
        </authorList>
    </citation>
    <scope>NUCLEOTIDE SEQUENCE [LARGE SCALE GENOMIC DNA]</scope>
    <source>
        <strain evidence="3">JCM 17458</strain>
    </source>
</reference>
<dbReference type="RefSeq" id="WP_236864775.1">
    <property type="nucleotide sequence ID" value="NZ_BAABAZ010000004.1"/>
</dbReference>
<evidence type="ECO:0000259" key="1">
    <source>
        <dbReference type="Pfam" id="PF00535"/>
    </source>
</evidence>
<dbReference type="Proteomes" id="UP001501586">
    <property type="component" value="Unassembled WGS sequence"/>
</dbReference>
<keyword evidence="3" id="KW-1185">Reference proteome</keyword>
<dbReference type="InterPro" id="IPR001173">
    <property type="entry name" value="Glyco_trans_2-like"/>
</dbReference>
<accession>A0ABP8EG44</accession>
<evidence type="ECO:0000313" key="3">
    <source>
        <dbReference type="Proteomes" id="UP001501586"/>
    </source>
</evidence>
<dbReference type="Pfam" id="PF00535">
    <property type="entry name" value="Glycos_transf_2"/>
    <property type="match status" value="1"/>
</dbReference>
<feature type="domain" description="Glycosyltransferase 2-like" evidence="1">
    <location>
        <begin position="8"/>
        <end position="165"/>
    </location>
</feature>
<dbReference type="InterPro" id="IPR029044">
    <property type="entry name" value="Nucleotide-diphossugar_trans"/>
</dbReference>
<evidence type="ECO:0000313" key="2">
    <source>
        <dbReference type="EMBL" id="GAA4282941.1"/>
    </source>
</evidence>
<proteinExistence type="predicted"/>